<gene>
    <name evidence="1" type="ORF">SNF14_04545</name>
</gene>
<sequence>MGKQSVAVTITVDAEKMHHDRANFLKYVTFSDNIPSDGYDVPGDKTTFDSVADGNTLISWNISDTSARGHLALITNIEFQDAPEGFFEKAPYDVGDGSWVAVLGSNNTNHNLVAKYSVTFDSGYRGDALFTIDPKLQIKKKE</sequence>
<name>A0ABU5ELZ8_9FLAO</name>
<evidence type="ECO:0008006" key="3">
    <source>
        <dbReference type="Google" id="ProtNLM"/>
    </source>
</evidence>
<reference evidence="1 2" key="1">
    <citation type="submission" date="2023-11" db="EMBL/GenBank/DDBJ databases">
        <title>Winogradskyella pelagius sp. nov., isolated from coastal sediment.</title>
        <authorList>
            <person name="Li F."/>
        </authorList>
    </citation>
    <scope>NUCLEOTIDE SEQUENCE [LARGE SCALE GENOMIC DNA]</scope>
    <source>
        <strain evidence="1 2">KCTC 23502</strain>
    </source>
</reference>
<protein>
    <recommendedName>
        <fullName evidence="3">Inclusion body protein</fullName>
    </recommendedName>
</protein>
<keyword evidence="2" id="KW-1185">Reference proteome</keyword>
<dbReference type="Proteomes" id="UP001285855">
    <property type="component" value="Unassembled WGS sequence"/>
</dbReference>
<organism evidence="1 2">
    <name type="scientific">Winogradskyella aquimaris</name>
    <dbReference type="NCBI Taxonomy" id="864074"/>
    <lineage>
        <taxon>Bacteria</taxon>
        <taxon>Pseudomonadati</taxon>
        <taxon>Bacteroidota</taxon>
        <taxon>Flavobacteriia</taxon>
        <taxon>Flavobacteriales</taxon>
        <taxon>Flavobacteriaceae</taxon>
        <taxon>Winogradskyella</taxon>
    </lineage>
</organism>
<accession>A0ABU5ELZ8</accession>
<evidence type="ECO:0000313" key="1">
    <source>
        <dbReference type="EMBL" id="MDY2586593.1"/>
    </source>
</evidence>
<dbReference type="EMBL" id="JAXDAE010000003">
    <property type="protein sequence ID" value="MDY2586593.1"/>
    <property type="molecule type" value="Genomic_DNA"/>
</dbReference>
<comment type="caution">
    <text evidence="1">The sequence shown here is derived from an EMBL/GenBank/DDBJ whole genome shotgun (WGS) entry which is preliminary data.</text>
</comment>
<dbReference type="RefSeq" id="WP_320554966.1">
    <property type="nucleotide sequence ID" value="NZ_JAXDAE010000003.1"/>
</dbReference>
<evidence type="ECO:0000313" key="2">
    <source>
        <dbReference type="Proteomes" id="UP001285855"/>
    </source>
</evidence>
<proteinExistence type="predicted"/>